<protein>
    <submittedName>
        <fullName evidence="3">Protein EFR3</fullName>
    </submittedName>
</protein>
<dbReference type="OMA" id="EWTQYQY"/>
<reference evidence="3 4" key="1">
    <citation type="submission" date="2016-10" db="EMBL/GenBank/DDBJ databases">
        <title>Genome sequence of the basidiomycete white-rot fungus Trametes pubescens.</title>
        <authorList>
            <person name="Makela M.R."/>
            <person name="Granchi Z."/>
            <person name="Peng M."/>
            <person name="De Vries R.P."/>
            <person name="Grigoriev I."/>
            <person name="Riley R."/>
            <person name="Hilden K."/>
        </authorList>
    </citation>
    <scope>NUCLEOTIDE SEQUENCE [LARGE SCALE GENOMIC DNA]</scope>
    <source>
        <strain evidence="3 4">FBCC735</strain>
    </source>
</reference>
<feature type="region of interest" description="Disordered" evidence="2">
    <location>
        <begin position="476"/>
        <end position="514"/>
    </location>
</feature>
<dbReference type="PANTHER" id="PTHR47766">
    <property type="entry name" value="PROTEIN EFR3"/>
    <property type="match status" value="1"/>
</dbReference>
<feature type="region of interest" description="Disordered" evidence="2">
    <location>
        <begin position="775"/>
        <end position="806"/>
    </location>
</feature>
<evidence type="ECO:0000313" key="4">
    <source>
        <dbReference type="Proteomes" id="UP000184267"/>
    </source>
</evidence>
<feature type="region of interest" description="Disordered" evidence="2">
    <location>
        <begin position="608"/>
        <end position="657"/>
    </location>
</feature>
<name>A0A1M2VZR0_TRAPU</name>
<keyword evidence="4" id="KW-1185">Reference proteome</keyword>
<dbReference type="AlphaFoldDB" id="A0A1M2VZR0"/>
<comment type="caution">
    <text evidence="3">The sequence shown here is derived from an EMBL/GenBank/DDBJ whole genome shotgun (WGS) entry which is preliminary data.</text>
</comment>
<dbReference type="GO" id="GO:0072659">
    <property type="term" value="P:protein localization to plasma membrane"/>
    <property type="evidence" value="ECO:0007669"/>
    <property type="project" value="InterPro"/>
</dbReference>
<organism evidence="3 4">
    <name type="scientific">Trametes pubescens</name>
    <name type="common">White-rot fungus</name>
    <dbReference type="NCBI Taxonomy" id="154538"/>
    <lineage>
        <taxon>Eukaryota</taxon>
        <taxon>Fungi</taxon>
        <taxon>Dikarya</taxon>
        <taxon>Basidiomycota</taxon>
        <taxon>Agaricomycotina</taxon>
        <taxon>Agaricomycetes</taxon>
        <taxon>Polyporales</taxon>
        <taxon>Polyporaceae</taxon>
        <taxon>Trametes</taxon>
    </lineage>
</organism>
<comment type="similarity">
    <text evidence="1">Belongs to the EFR3 family.</text>
</comment>
<dbReference type="Proteomes" id="UP000184267">
    <property type="component" value="Unassembled WGS sequence"/>
</dbReference>
<gene>
    <name evidence="3" type="ORF">TRAPUB_10374</name>
</gene>
<proteinExistence type="inferred from homology"/>
<evidence type="ECO:0000256" key="2">
    <source>
        <dbReference type="SAM" id="MobiDB-lite"/>
    </source>
</evidence>
<evidence type="ECO:0000313" key="3">
    <source>
        <dbReference type="EMBL" id="OJT13104.1"/>
    </source>
</evidence>
<dbReference type="EMBL" id="MNAD01000428">
    <property type="protein sequence ID" value="OJT13104.1"/>
    <property type="molecule type" value="Genomic_DNA"/>
</dbReference>
<feature type="region of interest" description="Disordered" evidence="2">
    <location>
        <begin position="927"/>
        <end position="987"/>
    </location>
</feature>
<dbReference type="Pfam" id="PF21072">
    <property type="entry name" value="EFR3"/>
    <property type="match status" value="1"/>
</dbReference>
<dbReference type="InterPro" id="IPR039786">
    <property type="entry name" value="EFR3"/>
</dbReference>
<dbReference type="InterPro" id="IPR049150">
    <property type="entry name" value="EFR3_HEAT-like_rpt"/>
</dbReference>
<sequence>MHIPFTPNHVQLVSACYPPNAALLTAGPEYAPNSQELSRLTYYAANRPEKINKLGGELEKRVKLDARKAAAGNTRARASLLITLAIIKALATECRRDMALLSPSLLSSVNATLALLSADLEIAARAATVFTTWTTYTDGLIIGVDLRVTDDYMSCLRHFATLGHLEHNDHETRNRTRLIGLAALVGAVNSEALYKPSAQFQPQVSIIMRALLIPLLQVDVSVLSHETADIKEQPNSPILDEFRSRPTLERRAASIHVHIDGDQGPTSADVANTALRATSSLLGHTRGMQASLVVQAALDALDERGGWKQLEHCQWLAEKAAEWTQYQYRYGIPTRLVESLAAGQDAPEPSQRQSTLAAMITAVFTSPTPLVNLSTSDIIGSLISITIRRIAVSPEDSLLPALVECVSSLGTHVYYADQIQDLAEDIIRRLVMVEANGVPGVGRANRAQARTQALRCLLAGLLGLIHAADLHDAGKDAEDDAKTVGTSPTLPPLTERTSHDGQSQGHTRPSRRTKVGPEIWQDTLSLLCDGDYAARADYARALVVYIEHEIPKFADKADADGVRRPRPLAEGPTQKSNTFNTVLYGDATTRFLNALHACAYALATSPRLGLRSSPSPPSSERASPAHTNGDDASARSRAGDAPSEGAPSERRSMNLPSRSRRASLVLRMLKDAPVRMSVRVAADLSDIGNVLAVLTVAHEQLPVRSLLTGIPMLVALEAATKVGNDCAATAATVRAIKELVARTWIVVGKVWDCPAVTEIAEKVLSALPPSSPLPSPPDWQFGSLQPPQQPIPFPSDAQTSGPLPDIDSDAILEALSTAQNAQQATGLNQQELLRRLRADWSPDNAYKESIETKSHLSADGLSPLVKVAPALMHADNISMQSLARSGRGVGVTDLREALEGRSSMSNPNLAGRVPSISTLDHTSSVFPGANGDGFTKLTPQRSRPQQRARPRPGEVRDVLNKLGIGKQNGGGNLKSSFPAVQKAQQPR</sequence>
<accession>A0A1M2VZR0</accession>
<feature type="compositionally biased region" description="Low complexity" evidence="2">
    <location>
        <begin position="608"/>
        <end position="625"/>
    </location>
</feature>
<dbReference type="OrthoDB" id="274691at2759"/>
<dbReference type="STRING" id="154538.A0A1M2VZR0"/>
<dbReference type="PANTHER" id="PTHR47766:SF1">
    <property type="entry name" value="PROTEIN EFR3"/>
    <property type="match status" value="1"/>
</dbReference>
<evidence type="ECO:0000256" key="1">
    <source>
        <dbReference type="ARBA" id="ARBA00010216"/>
    </source>
</evidence>
<feature type="compositionally biased region" description="Basic and acidic residues" evidence="2">
    <location>
        <begin position="628"/>
        <end position="638"/>
    </location>
</feature>